<protein>
    <recommendedName>
        <fullName evidence="2">ABC1 atypical kinase-like domain-containing protein</fullName>
    </recommendedName>
</protein>
<evidence type="ECO:0000256" key="1">
    <source>
        <dbReference type="ARBA" id="ARBA00009670"/>
    </source>
</evidence>
<comment type="similarity">
    <text evidence="1">Belongs to the protein kinase superfamily. ADCK protein kinase family.</text>
</comment>
<dbReference type="PANTHER" id="PTHR43851:SF4">
    <property type="entry name" value="ATYPICAL KINASE COQ8B, MITOCHONDRIAL"/>
    <property type="match status" value="1"/>
</dbReference>
<reference evidence="3 4" key="1">
    <citation type="submission" date="2019-01" db="EMBL/GenBank/DDBJ databases">
        <title>A chromosome-scale genome assembly of the yellow perch, Perca flavescens.</title>
        <authorList>
            <person name="Feron R."/>
            <person name="Morvezen R."/>
            <person name="Bestin A."/>
            <person name="Haffray P."/>
            <person name="Klopp C."/>
            <person name="Zahm M."/>
            <person name="Cabau C."/>
            <person name="Roques C."/>
            <person name="Donnadieu C."/>
            <person name="Bouchez O."/>
            <person name="Christie M."/>
            <person name="Larson W."/>
            <person name="Guiguen Y."/>
        </authorList>
    </citation>
    <scope>NUCLEOTIDE SEQUENCE [LARGE SCALE GENOMIC DNA]</scope>
    <source>
        <strain evidence="3">YP-PL-M2</strain>
        <tissue evidence="3">Blood</tissue>
    </source>
</reference>
<dbReference type="InterPro" id="IPR051409">
    <property type="entry name" value="Atypical_kinase_ADCK"/>
</dbReference>
<name>A0A484DI49_PERFV</name>
<dbReference type="Proteomes" id="UP000295070">
    <property type="component" value="Chromosome 3"/>
</dbReference>
<evidence type="ECO:0000313" key="4">
    <source>
        <dbReference type="Proteomes" id="UP000295070"/>
    </source>
</evidence>
<dbReference type="GO" id="GO:0006744">
    <property type="term" value="P:ubiquinone biosynthetic process"/>
    <property type="evidence" value="ECO:0007669"/>
    <property type="project" value="TreeGrafter"/>
</dbReference>
<feature type="domain" description="ABC1 atypical kinase-like" evidence="2">
    <location>
        <begin position="1"/>
        <end position="78"/>
    </location>
</feature>
<proteinExistence type="inferred from homology"/>
<gene>
    <name evidence="3" type="ORF">EPR50_G00028500</name>
</gene>
<dbReference type="InterPro" id="IPR011009">
    <property type="entry name" value="Kinase-like_dom_sf"/>
</dbReference>
<sequence>MELVHGVPLDRCVDLDQETRNQISFRILQLCLREVFEFRFMQTDPNWANFFYNSDTNKVVLLDFGACRGYPEAFTDYYI</sequence>
<dbReference type="EMBL" id="SCKG01000003">
    <property type="protein sequence ID" value="TDH15121.1"/>
    <property type="molecule type" value="Genomic_DNA"/>
</dbReference>
<dbReference type="SUPFAM" id="SSF56112">
    <property type="entry name" value="Protein kinase-like (PK-like)"/>
    <property type="match status" value="1"/>
</dbReference>
<evidence type="ECO:0000313" key="3">
    <source>
        <dbReference type="EMBL" id="TDH15121.1"/>
    </source>
</evidence>
<dbReference type="InterPro" id="IPR004147">
    <property type="entry name" value="ABC1_dom"/>
</dbReference>
<comment type="caution">
    <text evidence="3">The sequence shown here is derived from an EMBL/GenBank/DDBJ whole genome shotgun (WGS) entry which is preliminary data.</text>
</comment>
<evidence type="ECO:0000259" key="2">
    <source>
        <dbReference type="Pfam" id="PF03109"/>
    </source>
</evidence>
<keyword evidence="4" id="KW-1185">Reference proteome</keyword>
<organism evidence="3 4">
    <name type="scientific">Perca flavescens</name>
    <name type="common">American yellow perch</name>
    <name type="synonym">Morone flavescens</name>
    <dbReference type="NCBI Taxonomy" id="8167"/>
    <lineage>
        <taxon>Eukaryota</taxon>
        <taxon>Metazoa</taxon>
        <taxon>Chordata</taxon>
        <taxon>Craniata</taxon>
        <taxon>Vertebrata</taxon>
        <taxon>Euteleostomi</taxon>
        <taxon>Actinopterygii</taxon>
        <taxon>Neopterygii</taxon>
        <taxon>Teleostei</taxon>
        <taxon>Neoteleostei</taxon>
        <taxon>Acanthomorphata</taxon>
        <taxon>Eupercaria</taxon>
        <taxon>Perciformes</taxon>
        <taxon>Percoidei</taxon>
        <taxon>Percidae</taxon>
        <taxon>Percinae</taxon>
        <taxon>Perca</taxon>
    </lineage>
</organism>
<dbReference type="AlphaFoldDB" id="A0A484DI49"/>
<dbReference type="PANTHER" id="PTHR43851">
    <property type="match status" value="1"/>
</dbReference>
<dbReference type="STRING" id="8167.A0A484DI49"/>
<dbReference type="Pfam" id="PF03109">
    <property type="entry name" value="ABC1"/>
    <property type="match status" value="1"/>
</dbReference>
<accession>A0A484DI49</accession>